<organism evidence="4 5">
    <name type="scientific">Streptomyces ochraceiscleroticus</name>
    <dbReference type="NCBI Taxonomy" id="47761"/>
    <lineage>
        <taxon>Bacteria</taxon>
        <taxon>Bacillati</taxon>
        <taxon>Actinomycetota</taxon>
        <taxon>Actinomycetes</taxon>
        <taxon>Kitasatosporales</taxon>
        <taxon>Streptomycetaceae</taxon>
        <taxon>Streptomyces</taxon>
    </lineage>
</organism>
<dbReference type="GO" id="GO:0016491">
    <property type="term" value="F:oxidoreductase activity"/>
    <property type="evidence" value="ECO:0007669"/>
    <property type="project" value="UniProtKB-KW"/>
</dbReference>
<dbReference type="Pfam" id="PF00106">
    <property type="entry name" value="adh_short"/>
    <property type="match status" value="1"/>
</dbReference>
<name>A0ABW1MLA0_9ACTN</name>
<dbReference type="SUPFAM" id="SSF51735">
    <property type="entry name" value="NAD(P)-binding Rossmann-fold domains"/>
    <property type="match status" value="1"/>
</dbReference>
<evidence type="ECO:0000313" key="4">
    <source>
        <dbReference type="EMBL" id="MFC6064211.1"/>
    </source>
</evidence>
<dbReference type="Proteomes" id="UP001596139">
    <property type="component" value="Unassembled WGS sequence"/>
</dbReference>
<evidence type="ECO:0000256" key="2">
    <source>
        <dbReference type="ARBA" id="ARBA00023002"/>
    </source>
</evidence>
<dbReference type="RefSeq" id="WP_031058888.1">
    <property type="nucleotide sequence ID" value="NZ_JBHSPX010000004.1"/>
</dbReference>
<comment type="caution">
    <text evidence="4">The sequence shown here is derived from an EMBL/GenBank/DDBJ whole genome shotgun (WGS) entry which is preliminary data.</text>
</comment>
<gene>
    <name evidence="4" type="ORF">ACFP4F_16870</name>
</gene>
<dbReference type="PRINTS" id="PR00081">
    <property type="entry name" value="GDHRDH"/>
</dbReference>
<comment type="similarity">
    <text evidence="1 3">Belongs to the short-chain dehydrogenases/reductases (SDR) family.</text>
</comment>
<dbReference type="InterPro" id="IPR051019">
    <property type="entry name" value="VLCFA-Steroid_DH"/>
</dbReference>
<proteinExistence type="inferred from homology"/>
<reference evidence="5" key="1">
    <citation type="journal article" date="2019" name="Int. J. Syst. Evol. Microbiol.">
        <title>The Global Catalogue of Microorganisms (GCM) 10K type strain sequencing project: providing services to taxonomists for standard genome sequencing and annotation.</title>
        <authorList>
            <consortium name="The Broad Institute Genomics Platform"/>
            <consortium name="The Broad Institute Genome Sequencing Center for Infectious Disease"/>
            <person name="Wu L."/>
            <person name="Ma J."/>
        </authorList>
    </citation>
    <scope>NUCLEOTIDE SEQUENCE [LARGE SCALE GENOMIC DNA]</scope>
    <source>
        <strain evidence="5">CGMCC 1.15180</strain>
    </source>
</reference>
<dbReference type="InterPro" id="IPR002347">
    <property type="entry name" value="SDR_fam"/>
</dbReference>
<dbReference type="PANTHER" id="PTHR43899:SF13">
    <property type="entry name" value="RH59310P"/>
    <property type="match status" value="1"/>
</dbReference>
<dbReference type="Gene3D" id="3.40.50.720">
    <property type="entry name" value="NAD(P)-binding Rossmann-like Domain"/>
    <property type="match status" value="1"/>
</dbReference>
<dbReference type="InterPro" id="IPR036291">
    <property type="entry name" value="NAD(P)-bd_dom_sf"/>
</dbReference>
<dbReference type="EC" id="1.-.-.-" evidence="4"/>
<evidence type="ECO:0000313" key="5">
    <source>
        <dbReference type="Proteomes" id="UP001596139"/>
    </source>
</evidence>
<sequence length="269" mass="28021">METTGGGRPGTAVVTGGSSGIGTRYAERLAEGGWDLVLVARRAQRLDELAGRLRETAGVAVETLVADLAVPEDLTRTAERVAAEDVALLVNNAGINGYGYFTEVDPLLLTRVLNVNVTALTVLTRAAVPGMLKRGRGAVVNVASRLAFAGSLPPDPLPRRAVYGGTKGYVVTFTRTLAAELADTPLRIQVLCPGLTATEFHLTTGEESVAGTEQRVHAEGGMPVDEVVTASLAALERGEVVCVPGLADPAEALDRLVAAEVGMRGFPQP</sequence>
<protein>
    <submittedName>
        <fullName evidence="4">SDR family NAD(P)-dependent oxidoreductase</fullName>
        <ecNumber evidence="4">1.-.-.-</ecNumber>
    </submittedName>
</protein>
<accession>A0ABW1MLA0</accession>
<keyword evidence="2 4" id="KW-0560">Oxidoreductase</keyword>
<dbReference type="EMBL" id="JBHSPX010000004">
    <property type="protein sequence ID" value="MFC6064211.1"/>
    <property type="molecule type" value="Genomic_DNA"/>
</dbReference>
<keyword evidence="5" id="KW-1185">Reference proteome</keyword>
<dbReference type="PANTHER" id="PTHR43899">
    <property type="entry name" value="RH59310P"/>
    <property type="match status" value="1"/>
</dbReference>
<dbReference type="PRINTS" id="PR00080">
    <property type="entry name" value="SDRFAMILY"/>
</dbReference>
<evidence type="ECO:0000256" key="3">
    <source>
        <dbReference type="RuleBase" id="RU000363"/>
    </source>
</evidence>
<dbReference type="PIRSF" id="PIRSF000126">
    <property type="entry name" value="11-beta-HSD1"/>
    <property type="match status" value="1"/>
</dbReference>
<evidence type="ECO:0000256" key="1">
    <source>
        <dbReference type="ARBA" id="ARBA00006484"/>
    </source>
</evidence>